<sequence>MQANLMIATIAAHVLAAPWHQFIPRDRAISRMVRGFERRAAEPFLSPAYETWHAAKDAHDDGSRRSAPGQRTPGDRHDPGLRRAWLVQKLRQRRRDGACAARTRPRYHAGRVRSAAWPLGFRQVHAAEHPRRARCTDLWPRRLARPRADGGG</sequence>
<reference evidence="2" key="1">
    <citation type="submission" date="2020-01" db="EMBL/GenBank/DDBJ databases">
        <authorList>
            <person name="Rat A."/>
        </authorList>
    </citation>
    <scope>NUCLEOTIDE SEQUENCE</scope>
    <source>
        <strain evidence="2">LMG 31161</strain>
    </source>
</reference>
<dbReference type="SUPFAM" id="SSF81342">
    <property type="entry name" value="Transmembrane di-heme cytochromes"/>
    <property type="match status" value="1"/>
</dbReference>
<accession>A0A9X9WJY1</accession>
<dbReference type="Proteomes" id="UP001138708">
    <property type="component" value="Unassembled WGS sequence"/>
</dbReference>
<evidence type="ECO:0000313" key="3">
    <source>
        <dbReference type="Proteomes" id="UP001138708"/>
    </source>
</evidence>
<dbReference type="EMBL" id="JAAEDK010000034">
    <property type="protein sequence ID" value="MBR0660641.1"/>
    <property type="molecule type" value="Genomic_DNA"/>
</dbReference>
<feature type="compositionally biased region" description="Basic and acidic residues" evidence="1">
    <location>
        <begin position="55"/>
        <end position="64"/>
    </location>
</feature>
<dbReference type="GO" id="GO:0016020">
    <property type="term" value="C:membrane"/>
    <property type="evidence" value="ECO:0007669"/>
    <property type="project" value="InterPro"/>
</dbReference>
<dbReference type="GO" id="GO:0022904">
    <property type="term" value="P:respiratory electron transport chain"/>
    <property type="evidence" value="ECO:0007669"/>
    <property type="project" value="InterPro"/>
</dbReference>
<dbReference type="InterPro" id="IPR016174">
    <property type="entry name" value="Di-haem_cyt_TM"/>
</dbReference>
<reference evidence="2" key="2">
    <citation type="journal article" date="2021" name="Syst. Appl. Microbiol.">
        <title>Roseomonas hellenica sp. nov., isolated from roots of wild-growing Alkanna tinctoria.</title>
        <authorList>
            <person name="Rat A."/>
            <person name="Naranjo H.D."/>
            <person name="Lebbe L."/>
            <person name="Cnockaert M."/>
            <person name="Krigas N."/>
            <person name="Grigoriadou K."/>
            <person name="Maloupa E."/>
            <person name="Willems A."/>
        </authorList>
    </citation>
    <scope>NUCLEOTIDE SEQUENCE</scope>
    <source>
        <strain evidence="2">LMG 31161</strain>
    </source>
</reference>
<dbReference type="AlphaFoldDB" id="A0A9X9WJY1"/>
<evidence type="ECO:0000313" key="2">
    <source>
        <dbReference type="EMBL" id="MBR0660641.1"/>
    </source>
</evidence>
<feature type="region of interest" description="Disordered" evidence="1">
    <location>
        <begin position="55"/>
        <end position="83"/>
    </location>
</feature>
<name>A0A9X9WJY1_9PROT</name>
<comment type="caution">
    <text evidence="2">The sequence shown here is derived from an EMBL/GenBank/DDBJ whole genome shotgun (WGS) entry which is preliminary data.</text>
</comment>
<organism evidence="2 3">
    <name type="scientific">Neoroseomonas oryzicola</name>
    <dbReference type="NCBI Taxonomy" id="535904"/>
    <lineage>
        <taxon>Bacteria</taxon>
        <taxon>Pseudomonadati</taxon>
        <taxon>Pseudomonadota</taxon>
        <taxon>Alphaproteobacteria</taxon>
        <taxon>Acetobacterales</taxon>
        <taxon>Acetobacteraceae</taxon>
        <taxon>Neoroseomonas</taxon>
    </lineage>
</organism>
<protein>
    <submittedName>
        <fullName evidence="2">Uncharacterized protein</fullName>
    </submittedName>
</protein>
<gene>
    <name evidence="2" type="ORF">GXW75_15395</name>
</gene>
<proteinExistence type="predicted"/>
<evidence type="ECO:0000256" key="1">
    <source>
        <dbReference type="SAM" id="MobiDB-lite"/>
    </source>
</evidence>